<evidence type="ECO:0000256" key="1">
    <source>
        <dbReference type="SAM" id="MobiDB-lite"/>
    </source>
</evidence>
<feature type="compositionally biased region" description="Polar residues" evidence="1">
    <location>
        <begin position="1"/>
        <end position="11"/>
    </location>
</feature>
<gene>
    <name evidence="3" type="ORF">TWF694_004592</name>
</gene>
<dbReference type="EMBL" id="JAVHJO010000015">
    <property type="protein sequence ID" value="KAK6527608.1"/>
    <property type="molecule type" value="Genomic_DNA"/>
</dbReference>
<comment type="caution">
    <text evidence="3">The sequence shown here is derived from an EMBL/GenBank/DDBJ whole genome shotgun (WGS) entry which is preliminary data.</text>
</comment>
<organism evidence="3 4">
    <name type="scientific">Orbilia ellipsospora</name>
    <dbReference type="NCBI Taxonomy" id="2528407"/>
    <lineage>
        <taxon>Eukaryota</taxon>
        <taxon>Fungi</taxon>
        <taxon>Dikarya</taxon>
        <taxon>Ascomycota</taxon>
        <taxon>Pezizomycotina</taxon>
        <taxon>Orbiliomycetes</taxon>
        <taxon>Orbiliales</taxon>
        <taxon>Orbiliaceae</taxon>
        <taxon>Orbilia</taxon>
    </lineage>
</organism>
<dbReference type="PANTHER" id="PTHR33840:SF1">
    <property type="entry name" value="TLE1 PHOSPHOLIPASE DOMAIN-CONTAINING PROTEIN"/>
    <property type="match status" value="1"/>
</dbReference>
<name>A0AAV9WVM0_9PEZI</name>
<dbReference type="Pfam" id="PF09994">
    <property type="entry name" value="T6SS_Tle1-like_cat"/>
    <property type="match status" value="1"/>
</dbReference>
<sequence>MAPKSRISQQEKSYRERYSQSTGFASTHSFVHEDDLRTDVPKRLIVCCDGTWFAADKGADNLPSNVARIGRLVATEGLGITKVQNQQSKIVKVPQIVYYQSGVGTGNLTWVDKRVQGAFGASLDENVCTAYNFLCNNYAPGDELFFFGFSRGAYTARALAGLVASAGILPPGSMHYFYEMYTAYKEKGAKEFKDTAWWNDPEGRGKTGLHLKNITIKFVGVWDTVGALGVPESMLSQATGWNKGYQFHDTELHRRIEKAAHALALDEYRGTFSPTLWFEKVGKRYGWGSNLIQCWFPGYHAHVGGGTVSGTDDETSIDDIALAWMVDQVGDALTWDEVEIDKWVGEQTPGTRQVKQGKKVVDVVKPAWGEGNLQDSASYAFLVPGAGGWKTRTPGQYDYTGIEKEDSGKDDPDDIPDGSSGFQPQLPSPNGVKSPAQTGFQPQEGFTPAAPQVLPAGVNKSAKKWYPTHEYIHPVVRYRMKKMESKKPTNLGYTPGWISNSDVKSYEPASLKGFKVLKEDKTDHFVYWKKEDKKNGDVVVREYQVPPPGSWFPCIGLERRIIPPEILAELDKDNRYDQAGSYVQQTGFQPNVTWYNNDDKSKDPFVPDNHGF</sequence>
<feature type="domain" description="T6SS Phospholipase effector Tle1-like catalytic" evidence="2">
    <location>
        <begin position="42"/>
        <end position="328"/>
    </location>
</feature>
<feature type="region of interest" description="Disordered" evidence="1">
    <location>
        <begin position="393"/>
        <end position="453"/>
    </location>
</feature>
<dbReference type="PANTHER" id="PTHR33840">
    <property type="match status" value="1"/>
</dbReference>
<evidence type="ECO:0000259" key="2">
    <source>
        <dbReference type="Pfam" id="PF09994"/>
    </source>
</evidence>
<evidence type="ECO:0000313" key="3">
    <source>
        <dbReference type="EMBL" id="KAK6527608.1"/>
    </source>
</evidence>
<evidence type="ECO:0000313" key="4">
    <source>
        <dbReference type="Proteomes" id="UP001365542"/>
    </source>
</evidence>
<proteinExistence type="predicted"/>
<reference evidence="3 4" key="1">
    <citation type="submission" date="2019-10" db="EMBL/GenBank/DDBJ databases">
        <authorList>
            <person name="Palmer J.M."/>
        </authorList>
    </citation>
    <scope>NUCLEOTIDE SEQUENCE [LARGE SCALE GENOMIC DNA]</scope>
    <source>
        <strain evidence="3 4">TWF694</strain>
    </source>
</reference>
<dbReference type="AlphaFoldDB" id="A0AAV9WVM0"/>
<protein>
    <recommendedName>
        <fullName evidence="2">T6SS Phospholipase effector Tle1-like catalytic domain-containing protein</fullName>
    </recommendedName>
</protein>
<dbReference type="Proteomes" id="UP001365542">
    <property type="component" value="Unassembled WGS sequence"/>
</dbReference>
<accession>A0AAV9WVM0</accession>
<keyword evidence="4" id="KW-1185">Reference proteome</keyword>
<feature type="region of interest" description="Disordered" evidence="1">
    <location>
        <begin position="1"/>
        <end position="20"/>
    </location>
</feature>
<feature type="compositionally biased region" description="Basic and acidic residues" evidence="1">
    <location>
        <begin position="401"/>
        <end position="410"/>
    </location>
</feature>
<dbReference type="InterPro" id="IPR018712">
    <property type="entry name" value="Tle1-like_cat"/>
</dbReference>